<dbReference type="EMBL" id="VMHM01000015">
    <property type="protein sequence ID" value="TSJ97645.1"/>
    <property type="molecule type" value="Genomic_DNA"/>
</dbReference>
<organism evidence="2 3">
    <name type="scientific">Gilliamella apicola</name>
    <dbReference type="NCBI Taxonomy" id="1196095"/>
    <lineage>
        <taxon>Bacteria</taxon>
        <taxon>Pseudomonadati</taxon>
        <taxon>Pseudomonadota</taxon>
        <taxon>Gammaproteobacteria</taxon>
        <taxon>Orbales</taxon>
        <taxon>Orbaceae</taxon>
        <taxon>Gilliamella</taxon>
    </lineage>
</organism>
<evidence type="ECO:0000313" key="2">
    <source>
        <dbReference type="EMBL" id="TSJ97645.1"/>
    </source>
</evidence>
<dbReference type="InterPro" id="IPR007048">
    <property type="entry name" value="IraD/Gp25-like"/>
</dbReference>
<protein>
    <submittedName>
        <fullName evidence="2">Baseplate assembly protein</fullName>
    </submittedName>
</protein>
<dbReference type="Gene3D" id="3.10.450.40">
    <property type="match status" value="1"/>
</dbReference>
<dbReference type="RefSeq" id="WP_144092739.1">
    <property type="nucleotide sequence ID" value="NZ_VMHM01000015.1"/>
</dbReference>
<dbReference type="Pfam" id="PF04965">
    <property type="entry name" value="GPW_gp25"/>
    <property type="match status" value="1"/>
</dbReference>
<evidence type="ECO:0000259" key="1">
    <source>
        <dbReference type="Pfam" id="PF04965"/>
    </source>
</evidence>
<reference evidence="2 3" key="1">
    <citation type="submission" date="2019-07" db="EMBL/GenBank/DDBJ databases">
        <title>Gilliamella genomes.</title>
        <authorList>
            <person name="Zheng H."/>
        </authorList>
    </citation>
    <scope>NUCLEOTIDE SEQUENCE [LARGE SCALE GENOMIC DNA]</scope>
    <source>
        <strain evidence="2 3">W8127</strain>
    </source>
</reference>
<evidence type="ECO:0000313" key="3">
    <source>
        <dbReference type="Proteomes" id="UP000319483"/>
    </source>
</evidence>
<feature type="domain" description="IraD/Gp25-like" evidence="1">
    <location>
        <begin position="18"/>
        <end position="97"/>
    </location>
</feature>
<gene>
    <name evidence="2" type="ORF">FPQ15_11090</name>
</gene>
<proteinExistence type="predicted"/>
<name>A0A556S966_9GAMM</name>
<accession>A0A556S966</accession>
<dbReference type="Proteomes" id="UP000319483">
    <property type="component" value="Unassembled WGS sequence"/>
</dbReference>
<dbReference type="SUPFAM" id="SSF160719">
    <property type="entry name" value="gpW/gp25-like"/>
    <property type="match status" value="1"/>
</dbReference>
<dbReference type="AlphaFoldDB" id="A0A556S966"/>
<sequence>MSYIGMNSKTGRTITDMDHINQSVKDILITPIGSRVERRDYGSLLFLLLDNPNTDVTRLRIISATVMALNQWEKRIKLDSVNVSTDSEKLILQITGSRTDKPNQSFASDIEVMSWAH</sequence>
<comment type="caution">
    <text evidence="2">The sequence shown here is derived from an EMBL/GenBank/DDBJ whole genome shotgun (WGS) entry which is preliminary data.</text>
</comment>